<evidence type="ECO:0000313" key="2">
    <source>
        <dbReference type="EMBL" id="DBA01144.1"/>
    </source>
</evidence>
<evidence type="ECO:0000259" key="1">
    <source>
        <dbReference type="Pfam" id="PF03184"/>
    </source>
</evidence>
<proteinExistence type="predicted"/>
<accession>A0AAV2Z6F8</accession>
<dbReference type="Pfam" id="PF03184">
    <property type="entry name" value="DDE_1"/>
    <property type="match status" value="1"/>
</dbReference>
<dbReference type="GO" id="GO:0003676">
    <property type="term" value="F:nucleic acid binding"/>
    <property type="evidence" value="ECO:0007669"/>
    <property type="project" value="InterPro"/>
</dbReference>
<comment type="caution">
    <text evidence="2">The sequence shown here is derived from an EMBL/GenBank/DDBJ whole genome shotgun (WGS) entry which is preliminary data.</text>
</comment>
<name>A0AAV2Z6F8_9STRA</name>
<reference evidence="2" key="1">
    <citation type="submission" date="2022-11" db="EMBL/GenBank/DDBJ databases">
        <authorList>
            <person name="Morgan W.R."/>
            <person name="Tartar A."/>
        </authorList>
    </citation>
    <scope>NUCLEOTIDE SEQUENCE</scope>
    <source>
        <strain evidence="2">ARSEF 373</strain>
    </source>
</reference>
<feature type="domain" description="DDE-1" evidence="1">
    <location>
        <begin position="13"/>
        <end position="112"/>
    </location>
</feature>
<gene>
    <name evidence="2" type="ORF">N0F65_001772</name>
</gene>
<dbReference type="EMBL" id="DAKRPA010000053">
    <property type="protein sequence ID" value="DBA01144.1"/>
    <property type="molecule type" value="Genomic_DNA"/>
</dbReference>
<dbReference type="AlphaFoldDB" id="A0AAV2Z6F8"/>
<keyword evidence="3" id="KW-1185">Reference proteome</keyword>
<evidence type="ECO:0000313" key="3">
    <source>
        <dbReference type="Proteomes" id="UP001146120"/>
    </source>
</evidence>
<dbReference type="Proteomes" id="UP001146120">
    <property type="component" value="Unassembled WGS sequence"/>
</dbReference>
<dbReference type="InterPro" id="IPR004875">
    <property type="entry name" value="DDE_SF_endonuclease_dom"/>
</dbReference>
<sequence>MNILDGLNCTLRDQKRRILLLIDNDFPHGPSEKELPNVVVRLLPPNTTALIQPMDQGVIAAIKKRALPLKNSSAVSRSLAKEKKPYHFHVATAIGWLHEAWGGDSEKTLRNC</sequence>
<organism evidence="2 3">
    <name type="scientific">Lagenidium giganteum</name>
    <dbReference type="NCBI Taxonomy" id="4803"/>
    <lineage>
        <taxon>Eukaryota</taxon>
        <taxon>Sar</taxon>
        <taxon>Stramenopiles</taxon>
        <taxon>Oomycota</taxon>
        <taxon>Peronosporomycetes</taxon>
        <taxon>Pythiales</taxon>
        <taxon>Pythiaceae</taxon>
    </lineage>
</organism>
<reference evidence="2" key="2">
    <citation type="journal article" date="2023" name="Microbiol Resour">
        <title>Decontamination and Annotation of the Draft Genome Sequence of the Oomycete Lagenidium giganteum ARSEF 373.</title>
        <authorList>
            <person name="Morgan W.R."/>
            <person name="Tartar A."/>
        </authorList>
    </citation>
    <scope>NUCLEOTIDE SEQUENCE</scope>
    <source>
        <strain evidence="2">ARSEF 373</strain>
    </source>
</reference>
<protein>
    <recommendedName>
        <fullName evidence="1">DDE-1 domain-containing protein</fullName>
    </recommendedName>
</protein>